<reference evidence="1 2" key="1">
    <citation type="journal article" date="2014" name="Agronomy (Basel)">
        <title>A Draft Genome Sequence for Ensete ventricosum, the Drought-Tolerant Tree Against Hunger.</title>
        <authorList>
            <person name="Harrison J."/>
            <person name="Moore K.A."/>
            <person name="Paszkiewicz K."/>
            <person name="Jones T."/>
            <person name="Grant M."/>
            <person name="Ambacheew D."/>
            <person name="Muzemil S."/>
            <person name="Studholme D.J."/>
        </authorList>
    </citation>
    <scope>NUCLEOTIDE SEQUENCE [LARGE SCALE GENOMIC DNA]</scope>
</reference>
<evidence type="ECO:0000313" key="2">
    <source>
        <dbReference type="Proteomes" id="UP000287651"/>
    </source>
</evidence>
<dbReference type="Proteomes" id="UP000287651">
    <property type="component" value="Unassembled WGS sequence"/>
</dbReference>
<dbReference type="AlphaFoldDB" id="A0A426XGZ0"/>
<dbReference type="EMBL" id="AMZH03020890">
    <property type="protein sequence ID" value="RRT38759.1"/>
    <property type="molecule type" value="Genomic_DNA"/>
</dbReference>
<name>A0A426XGZ0_ENSVE</name>
<accession>A0A426XGZ0</accession>
<organism evidence="1 2">
    <name type="scientific">Ensete ventricosum</name>
    <name type="common">Abyssinian banana</name>
    <name type="synonym">Musa ensete</name>
    <dbReference type="NCBI Taxonomy" id="4639"/>
    <lineage>
        <taxon>Eukaryota</taxon>
        <taxon>Viridiplantae</taxon>
        <taxon>Streptophyta</taxon>
        <taxon>Embryophyta</taxon>
        <taxon>Tracheophyta</taxon>
        <taxon>Spermatophyta</taxon>
        <taxon>Magnoliopsida</taxon>
        <taxon>Liliopsida</taxon>
        <taxon>Zingiberales</taxon>
        <taxon>Musaceae</taxon>
        <taxon>Ensete</taxon>
    </lineage>
</organism>
<comment type="caution">
    <text evidence="1">The sequence shown here is derived from an EMBL/GenBank/DDBJ whole genome shotgun (WGS) entry which is preliminary data.</text>
</comment>
<protein>
    <submittedName>
        <fullName evidence="1">Uncharacterized protein</fullName>
    </submittedName>
</protein>
<gene>
    <name evidence="1" type="ORF">B296_00039521</name>
</gene>
<evidence type="ECO:0000313" key="1">
    <source>
        <dbReference type="EMBL" id="RRT38759.1"/>
    </source>
</evidence>
<proteinExistence type="predicted"/>
<sequence>MGSHTNRVLRKNSMDIIFAQCHTRSRVSIGFLCTVSVIQNTILPNVFAHGKSYEHDFTYKCDGHKLCTKSSSDWFFMHSLKNSKYWPFQTY</sequence>